<dbReference type="Proteomes" id="UP001177021">
    <property type="component" value="Unassembled WGS sequence"/>
</dbReference>
<protein>
    <submittedName>
        <fullName evidence="1">Uncharacterized protein</fullName>
    </submittedName>
</protein>
<gene>
    <name evidence="1" type="ORF">MILVUS5_LOCUS13704</name>
</gene>
<name>A0ACB0JM49_TRIPR</name>
<dbReference type="EMBL" id="CASHSV030000044">
    <property type="protein sequence ID" value="CAJ2644738.1"/>
    <property type="molecule type" value="Genomic_DNA"/>
</dbReference>
<sequence length="183" mass="19914">MYACVEVKGSICCIPLSIVWCTLIKGNPSDVFNASTKVTSVFVDKSLKGSVFENDVVSNVGTSLAPKTDVVLRTVTSVVDQLLMIDSPVSPCKSYGLLWYLQTIVQDETDGIEIDVRINVETSSPTSAPSAKEAGSTQGGVQGQATDLIWNDFFVRITVMSGCYLLVPYMCRRMMSDLMSYLV</sequence>
<keyword evidence="2" id="KW-1185">Reference proteome</keyword>
<proteinExistence type="predicted"/>
<evidence type="ECO:0000313" key="1">
    <source>
        <dbReference type="EMBL" id="CAJ2644738.1"/>
    </source>
</evidence>
<accession>A0ACB0JM49</accession>
<evidence type="ECO:0000313" key="2">
    <source>
        <dbReference type="Proteomes" id="UP001177021"/>
    </source>
</evidence>
<reference evidence="1" key="1">
    <citation type="submission" date="2023-10" db="EMBL/GenBank/DDBJ databases">
        <authorList>
            <person name="Rodriguez Cubillos JULIANA M."/>
            <person name="De Vega J."/>
        </authorList>
    </citation>
    <scope>NUCLEOTIDE SEQUENCE</scope>
</reference>
<comment type="caution">
    <text evidence="1">The sequence shown here is derived from an EMBL/GenBank/DDBJ whole genome shotgun (WGS) entry which is preliminary data.</text>
</comment>
<organism evidence="1 2">
    <name type="scientific">Trifolium pratense</name>
    <name type="common">Red clover</name>
    <dbReference type="NCBI Taxonomy" id="57577"/>
    <lineage>
        <taxon>Eukaryota</taxon>
        <taxon>Viridiplantae</taxon>
        <taxon>Streptophyta</taxon>
        <taxon>Embryophyta</taxon>
        <taxon>Tracheophyta</taxon>
        <taxon>Spermatophyta</taxon>
        <taxon>Magnoliopsida</taxon>
        <taxon>eudicotyledons</taxon>
        <taxon>Gunneridae</taxon>
        <taxon>Pentapetalae</taxon>
        <taxon>rosids</taxon>
        <taxon>fabids</taxon>
        <taxon>Fabales</taxon>
        <taxon>Fabaceae</taxon>
        <taxon>Papilionoideae</taxon>
        <taxon>50 kb inversion clade</taxon>
        <taxon>NPAAA clade</taxon>
        <taxon>Hologalegina</taxon>
        <taxon>IRL clade</taxon>
        <taxon>Trifolieae</taxon>
        <taxon>Trifolium</taxon>
    </lineage>
</organism>